<evidence type="ECO:0000313" key="2">
    <source>
        <dbReference type="Proteomes" id="UP000784294"/>
    </source>
</evidence>
<gene>
    <name evidence="1" type="ORF">PXEA_LOCUS14126</name>
</gene>
<comment type="caution">
    <text evidence="1">The sequence shown here is derived from an EMBL/GenBank/DDBJ whole genome shotgun (WGS) entry which is preliminary data.</text>
</comment>
<sequence>MAKFGRIRKMGNRFTFPKCQRTTAVICLLSAVAGTSTFCRSGSGWRSDGRTGWLNHWVARPANLAQNDIGYMTGRKLHCLK</sequence>
<dbReference type="AlphaFoldDB" id="A0A448WUQ1"/>
<dbReference type="Proteomes" id="UP000784294">
    <property type="component" value="Unassembled WGS sequence"/>
</dbReference>
<keyword evidence="2" id="KW-1185">Reference proteome</keyword>
<proteinExistence type="predicted"/>
<evidence type="ECO:0000313" key="1">
    <source>
        <dbReference type="EMBL" id="VEL20686.1"/>
    </source>
</evidence>
<accession>A0A448WUQ1</accession>
<protein>
    <submittedName>
        <fullName evidence="1">Uncharacterized protein</fullName>
    </submittedName>
</protein>
<dbReference type="EMBL" id="CAAALY010047587">
    <property type="protein sequence ID" value="VEL20686.1"/>
    <property type="molecule type" value="Genomic_DNA"/>
</dbReference>
<name>A0A448WUQ1_9PLAT</name>
<reference evidence="1" key="1">
    <citation type="submission" date="2018-11" db="EMBL/GenBank/DDBJ databases">
        <authorList>
            <consortium name="Pathogen Informatics"/>
        </authorList>
    </citation>
    <scope>NUCLEOTIDE SEQUENCE</scope>
</reference>
<organism evidence="1 2">
    <name type="scientific">Protopolystoma xenopodis</name>
    <dbReference type="NCBI Taxonomy" id="117903"/>
    <lineage>
        <taxon>Eukaryota</taxon>
        <taxon>Metazoa</taxon>
        <taxon>Spiralia</taxon>
        <taxon>Lophotrochozoa</taxon>
        <taxon>Platyhelminthes</taxon>
        <taxon>Monogenea</taxon>
        <taxon>Polyopisthocotylea</taxon>
        <taxon>Polystomatidea</taxon>
        <taxon>Polystomatidae</taxon>
        <taxon>Protopolystoma</taxon>
    </lineage>
</organism>